<dbReference type="Gene3D" id="1.10.287.1400">
    <property type="match status" value="1"/>
</dbReference>
<dbReference type="InterPro" id="IPR013709">
    <property type="entry name" value="2-isopropylmalate_synth_dimer"/>
</dbReference>
<proteinExistence type="predicted"/>
<name>A0A8X8G7X9_ACIFI</name>
<protein>
    <recommendedName>
        <fullName evidence="1">2-isopropylmalate synthase</fullName>
        <ecNumber evidence="1">2.3.3.13</ecNumber>
    </recommendedName>
</protein>
<dbReference type="GO" id="GO:0009098">
    <property type="term" value="P:L-leucine biosynthetic process"/>
    <property type="evidence" value="ECO:0007669"/>
    <property type="project" value="InterPro"/>
</dbReference>
<evidence type="ECO:0000313" key="5">
    <source>
        <dbReference type="Proteomes" id="UP000887300"/>
    </source>
</evidence>
<dbReference type="SUPFAM" id="SSF110921">
    <property type="entry name" value="2-isopropylmalate synthase LeuA, allosteric (dimerisation) domain"/>
    <property type="match status" value="1"/>
</dbReference>
<dbReference type="PANTHER" id="PTHR46911">
    <property type="match status" value="1"/>
</dbReference>
<dbReference type="GO" id="GO:0003852">
    <property type="term" value="F:2-isopropylmalate synthase activity"/>
    <property type="evidence" value="ECO:0007669"/>
    <property type="project" value="UniProtKB-EC"/>
</dbReference>
<evidence type="ECO:0000259" key="3">
    <source>
        <dbReference type="SMART" id="SM00917"/>
    </source>
</evidence>
<dbReference type="EC" id="2.3.3.13" evidence="1"/>
<organism evidence="4 5">
    <name type="scientific">Acidithiobacillus ferridurans</name>
    <dbReference type="NCBI Taxonomy" id="1232575"/>
    <lineage>
        <taxon>Bacteria</taxon>
        <taxon>Pseudomonadati</taxon>
        <taxon>Pseudomonadota</taxon>
        <taxon>Acidithiobacillia</taxon>
        <taxon>Acidithiobacillales</taxon>
        <taxon>Acidithiobacillaceae</taxon>
        <taxon>Acidithiobacillus</taxon>
    </lineage>
</organism>
<evidence type="ECO:0000313" key="4">
    <source>
        <dbReference type="EMBL" id="MBU2721977.1"/>
    </source>
</evidence>
<dbReference type="SMART" id="SM00917">
    <property type="entry name" value="LeuA_dimer"/>
    <property type="match status" value="1"/>
</dbReference>
<dbReference type="EMBL" id="JABBHS010000047">
    <property type="protein sequence ID" value="MBU2721977.1"/>
    <property type="molecule type" value="Genomic_DNA"/>
</dbReference>
<dbReference type="InterPro" id="IPR036230">
    <property type="entry name" value="LeuA_allosteric_dom_sf"/>
</dbReference>
<gene>
    <name evidence="4" type="ORF">HF568_01765</name>
</gene>
<reference evidence="4" key="1">
    <citation type="journal article" date="2021" name="ISME J.">
        <title>Genomic evolution of the class Acidithiobacillia: deep-branching Proteobacteria living in extreme acidic conditions.</title>
        <authorList>
            <person name="Moya-Beltran A."/>
            <person name="Beard S."/>
            <person name="Rojas-Villalobos C."/>
            <person name="Issotta F."/>
            <person name="Gallardo Y."/>
            <person name="Ulloa R."/>
            <person name="Giaveno A."/>
            <person name="Degli Esposti M."/>
            <person name="Johnson D.B."/>
            <person name="Quatrini R."/>
        </authorList>
    </citation>
    <scope>NUCLEOTIDE SEQUENCE</scope>
    <source>
        <strain evidence="4">DSM 583</strain>
    </source>
</reference>
<dbReference type="Proteomes" id="UP000887300">
    <property type="component" value="Unassembled WGS sequence"/>
</dbReference>
<dbReference type="Gene3D" id="3.30.160.270">
    <property type="match status" value="1"/>
</dbReference>
<dbReference type="RefSeq" id="WP_319026244.1">
    <property type="nucleotide sequence ID" value="NZ_JABBHS010000047.1"/>
</dbReference>
<comment type="caution">
    <text evidence="4">The sequence shown here is derived from an EMBL/GenBank/DDBJ whole genome shotgun (WGS) entry which is preliminary data.</text>
</comment>
<evidence type="ECO:0000256" key="1">
    <source>
        <dbReference type="ARBA" id="ARBA00012973"/>
    </source>
</evidence>
<accession>A0A8X8G7X9</accession>
<sequence length="233" mass="25522">SGSHQDAIRKGMHHRRGREDAVWEVPYLPIDPADLGRRYEEVVRINSQSGKGGVAHVLERDYGISLPRWLAQDFSAVVQATSEQETGEVSSAQIFDLFESHYCHTSEDWHLRRYRLSREGEQVAATVVVGPEPRPHILQGKGSGAVGALVDALIQSWGVRAEVEQFDQHALGSGTSARAMACVRVSVDHGRATSAVAFGEDTTEAALQAVLNAIGRSAEKNNAWSTSVERRVR</sequence>
<dbReference type="InterPro" id="IPR054692">
    <property type="entry name" value="LeuA-like_post-cat"/>
</dbReference>
<dbReference type="AlphaFoldDB" id="A0A8X8G7X9"/>
<dbReference type="PANTHER" id="PTHR46911:SF1">
    <property type="entry name" value="2-ISOPROPYLMALATE SYNTHASE"/>
    <property type="match status" value="1"/>
</dbReference>
<feature type="domain" description="2-isopropylmalate synthase LeuA allosteric (dimerisation)" evidence="3">
    <location>
        <begin position="88"/>
        <end position="218"/>
    </location>
</feature>
<keyword evidence="2" id="KW-0808">Transferase</keyword>
<dbReference type="SUPFAM" id="SSF89000">
    <property type="entry name" value="post-HMGL domain-like"/>
    <property type="match status" value="1"/>
</dbReference>
<evidence type="ECO:0000256" key="2">
    <source>
        <dbReference type="ARBA" id="ARBA00022679"/>
    </source>
</evidence>
<dbReference type="Pfam" id="PF22615">
    <property type="entry name" value="IPMS_D2"/>
    <property type="match status" value="1"/>
</dbReference>
<dbReference type="Pfam" id="PF08502">
    <property type="entry name" value="LeuA_dimer"/>
    <property type="match status" value="1"/>
</dbReference>
<feature type="non-terminal residue" evidence="4">
    <location>
        <position position="1"/>
    </location>
</feature>